<feature type="transmembrane region" description="Helical" evidence="1">
    <location>
        <begin position="20"/>
        <end position="43"/>
    </location>
</feature>
<dbReference type="Proteomes" id="UP000198318">
    <property type="component" value="Unassembled WGS sequence"/>
</dbReference>
<evidence type="ECO:0000313" key="3">
    <source>
        <dbReference type="Proteomes" id="UP000198318"/>
    </source>
</evidence>
<accession>A0A239KLC7</accession>
<dbReference type="EMBL" id="FZOR01000018">
    <property type="protein sequence ID" value="SNT18498.1"/>
    <property type="molecule type" value="Genomic_DNA"/>
</dbReference>
<proteinExistence type="predicted"/>
<dbReference type="AlphaFoldDB" id="A0A239KLC7"/>
<keyword evidence="1" id="KW-0472">Membrane</keyword>
<name>A0A239KLC7_9ACTN</name>
<evidence type="ECO:0000256" key="1">
    <source>
        <dbReference type="SAM" id="Phobius"/>
    </source>
</evidence>
<keyword evidence="1" id="KW-0812">Transmembrane</keyword>
<organism evidence="2 3">
    <name type="scientific">Actinomadura meyerae</name>
    <dbReference type="NCBI Taxonomy" id="240840"/>
    <lineage>
        <taxon>Bacteria</taxon>
        <taxon>Bacillati</taxon>
        <taxon>Actinomycetota</taxon>
        <taxon>Actinomycetes</taxon>
        <taxon>Streptosporangiales</taxon>
        <taxon>Thermomonosporaceae</taxon>
        <taxon>Actinomadura</taxon>
    </lineage>
</organism>
<feature type="transmembrane region" description="Helical" evidence="1">
    <location>
        <begin position="50"/>
        <end position="67"/>
    </location>
</feature>
<gene>
    <name evidence="2" type="ORF">SAMN05443665_101892</name>
</gene>
<sequence length="129" mass="13068">MVPWMWVLATTLPSTATVPNWSAAWVGLDAMEAAALLGTGVLLVRRDPRYGLGAAMAAALLAADAWFDVTTATPGAGRASAIALAAGVELPLAALCAGLAARSYTQRGAMIDALVNSDRQSLDGSAPDG</sequence>
<keyword evidence="1" id="KW-1133">Transmembrane helix</keyword>
<evidence type="ECO:0000313" key="2">
    <source>
        <dbReference type="EMBL" id="SNT18498.1"/>
    </source>
</evidence>
<protein>
    <submittedName>
        <fullName evidence="2">Uncharacterized protein</fullName>
    </submittedName>
</protein>
<keyword evidence="3" id="KW-1185">Reference proteome</keyword>
<reference evidence="2 3" key="1">
    <citation type="submission" date="2017-06" db="EMBL/GenBank/DDBJ databases">
        <authorList>
            <person name="Kim H.J."/>
            <person name="Triplett B.A."/>
        </authorList>
    </citation>
    <scope>NUCLEOTIDE SEQUENCE [LARGE SCALE GENOMIC DNA]</scope>
    <source>
        <strain evidence="2 3">DSM 44715</strain>
    </source>
</reference>
<feature type="transmembrane region" description="Helical" evidence="1">
    <location>
        <begin position="79"/>
        <end position="101"/>
    </location>
</feature>